<dbReference type="InterPro" id="IPR001849">
    <property type="entry name" value="PH_domain"/>
</dbReference>
<dbReference type="Proteomes" id="UP000179920">
    <property type="component" value="Chromosome XV"/>
</dbReference>
<keyword evidence="6" id="KW-1185">Reference proteome</keyword>
<feature type="compositionally biased region" description="Acidic residues" evidence="1">
    <location>
        <begin position="1172"/>
        <end position="1188"/>
    </location>
</feature>
<evidence type="ECO:0000313" key="3">
    <source>
        <dbReference type="EMBL" id="SAM84830.1"/>
    </source>
</evidence>
<evidence type="ECO:0000259" key="2">
    <source>
        <dbReference type="SMART" id="SM00233"/>
    </source>
</evidence>
<feature type="compositionally biased region" description="Basic and acidic residues" evidence="1">
    <location>
        <begin position="932"/>
        <end position="942"/>
    </location>
</feature>
<feature type="region of interest" description="Disordered" evidence="1">
    <location>
        <begin position="858"/>
        <end position="945"/>
    </location>
</feature>
<feature type="compositionally biased region" description="Basic and acidic residues" evidence="1">
    <location>
        <begin position="1405"/>
        <end position="1416"/>
    </location>
</feature>
<feature type="compositionally biased region" description="Low complexity" evidence="1">
    <location>
        <begin position="896"/>
        <end position="916"/>
    </location>
</feature>
<dbReference type="EMBL" id="ULHB01000010">
    <property type="protein sequence ID" value="SYW75767.1"/>
    <property type="molecule type" value="Genomic_DNA"/>
</dbReference>
<feature type="region of interest" description="Disordered" evidence="1">
    <location>
        <begin position="682"/>
        <end position="724"/>
    </location>
</feature>
<dbReference type="EMBL" id="LT558131">
    <property type="protein sequence ID" value="SAM84830.1"/>
    <property type="molecule type" value="Genomic_DNA"/>
</dbReference>
<feature type="compositionally biased region" description="Low complexity" evidence="1">
    <location>
        <begin position="791"/>
        <end position="800"/>
    </location>
</feature>
<gene>
    <name evidence="4" type="ORF">UBRO2_00922</name>
    <name evidence="3" type="ORF">UBRO_05971</name>
</gene>
<feature type="region of interest" description="Disordered" evidence="1">
    <location>
        <begin position="1565"/>
        <end position="1592"/>
    </location>
</feature>
<feature type="compositionally biased region" description="Polar residues" evidence="1">
    <location>
        <begin position="998"/>
        <end position="1019"/>
    </location>
</feature>
<feature type="region of interest" description="Disordered" evidence="1">
    <location>
        <begin position="1"/>
        <end position="184"/>
    </location>
</feature>
<dbReference type="InterPro" id="IPR058155">
    <property type="entry name" value="Skg3/CAF120-like_PH"/>
</dbReference>
<name>A0A1K0GAB8_9BASI</name>
<dbReference type="OrthoDB" id="5563754at2759"/>
<dbReference type="InterPro" id="IPR011993">
    <property type="entry name" value="PH-like_dom_sf"/>
</dbReference>
<feature type="compositionally biased region" description="Polar residues" evidence="1">
    <location>
        <begin position="1577"/>
        <end position="1592"/>
    </location>
</feature>
<feature type="region of interest" description="Disordered" evidence="1">
    <location>
        <begin position="964"/>
        <end position="1052"/>
    </location>
</feature>
<feature type="compositionally biased region" description="Low complexity" evidence="1">
    <location>
        <begin position="1095"/>
        <end position="1112"/>
    </location>
</feature>
<feature type="compositionally biased region" description="Low complexity" evidence="1">
    <location>
        <begin position="117"/>
        <end position="126"/>
    </location>
</feature>
<feature type="compositionally biased region" description="Low complexity" evidence="1">
    <location>
        <begin position="465"/>
        <end position="474"/>
    </location>
</feature>
<feature type="compositionally biased region" description="Basic and acidic residues" evidence="1">
    <location>
        <begin position="752"/>
        <end position="778"/>
    </location>
</feature>
<feature type="compositionally biased region" description="Polar residues" evidence="1">
    <location>
        <begin position="175"/>
        <end position="184"/>
    </location>
</feature>
<evidence type="ECO:0000313" key="5">
    <source>
        <dbReference type="Proteomes" id="UP000179920"/>
    </source>
</evidence>
<dbReference type="Pfam" id="PF25381">
    <property type="entry name" value="PH_26"/>
    <property type="match status" value="1"/>
</dbReference>
<reference evidence="5" key="1">
    <citation type="submission" date="2016-04" db="EMBL/GenBank/DDBJ databases">
        <authorList>
            <person name="Guldener U."/>
            <person name="Guldener U."/>
        </authorList>
    </citation>
    <scope>NUCLEOTIDE SEQUENCE [LARGE SCALE GENOMIC DNA]</scope>
    <source>
        <strain evidence="5">UB2112</strain>
    </source>
</reference>
<feature type="region of interest" description="Disordered" evidence="1">
    <location>
        <begin position="752"/>
        <end position="800"/>
    </location>
</feature>
<evidence type="ECO:0000313" key="6">
    <source>
        <dbReference type="Proteomes" id="UP000658997"/>
    </source>
</evidence>
<feature type="compositionally biased region" description="Polar residues" evidence="1">
    <location>
        <begin position="36"/>
        <end position="64"/>
    </location>
</feature>
<protein>
    <recommendedName>
        <fullName evidence="2">PH domain-containing protein</fullName>
    </recommendedName>
</protein>
<reference evidence="4" key="3">
    <citation type="submission" date="2018-08" db="EMBL/GenBank/DDBJ databases">
        <authorList>
            <person name="Guldener U."/>
        </authorList>
    </citation>
    <scope>NUCLEOTIDE SEQUENCE</scope>
    <source>
        <strain evidence="4">UB2</strain>
    </source>
</reference>
<dbReference type="Gene3D" id="2.30.29.30">
    <property type="entry name" value="Pleckstrin-homology domain (PH domain)/Phosphotyrosine-binding domain (PTB)"/>
    <property type="match status" value="1"/>
</dbReference>
<feature type="compositionally biased region" description="Polar residues" evidence="1">
    <location>
        <begin position="964"/>
        <end position="991"/>
    </location>
</feature>
<sequence length="1592" mass="169282">MNSTPPSQDFRTSGASPAYESDAYAQPHQQIRDPTARTSSFSAQPTSSTMPASQQTFSSFNTRQGAPPNLASPLPGPGAPSAVGTNPASTRAFQPTHGHSQSTSVLLNSSARQMYKPQSPQSSQQPGSLRSDSMRPMSAFQPLDNPDYYANGSVGGASPTSPRPPSPTGSTARSIRSTAQTPLTFKSQDLRSALSLQESQQKKLYMEGYLLKRDDLGTDGKPLHVADDKRRWSECFVQLSGTVLSLWNVDQMKQAAKNATEVPPTYINITDSFVDFIGLLIEDPKLIPGSRGRYHHAFAINSAGNNRTIFCFRDPPPFPPESLEQWLAPEHRQKPQHRTVIGWLNLGHRHLQAWINAIRLASWEKVRLEEIYTGALIRARLGAVGGPGSSTPDGVKDSPAVSVSDMTIKSPLLKGKMEGWVKARFMGSTEWKKVWMVLTDHKPDESEFGAKKKFWKIGSSGGDRSSTMSLNSSSTAAPGALGNDGKELPPPPGSNGAPGVASFFENKKDKKPFASLIYAAHAFAVYPSRPELVEGSSLFKIEGVFPSSTVLSATHRVRSTGWVMLMPELEAAGSKGANAEMMKWLIAFMDSFKLYGRPETFVWEARDPISPFFAYPIGPFKDRLFLDRELAEFLEIAREDHLTTRASLHGIMAARMRGERTKILQPLPPPSQNMVIPSRSAAALTPVDEPRTASRASAADSGSRLPPFDFDSNRDQPPASIIANTQGPEDAAELPAELPPRISQAFRDSARGDFADDQRERPSSPDFDASRPPREARPDQFGATQPSLHNAPTTTQVSATAVTTVSAPAEPVAAVPPNNAISSSNAARAPVVAPINTATLSNDQVDERASIRAIPVASPRDASSSVLASSQAPASMQSSVPARAPESSLTYLSPNAGAQPMSASSSQAESVASRAAPVFGPSGRGAEQNVAEEPRSTKRDSDLPTNYDESALFYMASISDQLPAPTSQPVVMSAPSGNVVTKESSQASRPQSLAPASGATSAIQSESTHPTRLSSDQPQATTAAATGPVQAEHVKPEQAQTVPRANPTQDDTINDDALAAYSFLEQPSSPALRTKEIAPKPIESDCTAVSPVPSVVATQPAPNTTTQTSTNSNFGARPAGVQYPSTFGQNKRAAERKSAAQLQAQAHQEALSRPGRAGGNKLKGIRRPGWVDDSEEEEDEEEEEEEDNESHQDARAANRAGPAGGIVRSAASPNRGAPGGDSPVNLADSTGSLGRSNDQAMQGVAGTFPRSTSGYGASVLGGSRSASPGQSPARAGMPTHPSIQAYQRQSMFNTHLAVAHGDESRSNTPPQGPIVRDRQTFLQLNPEEQPGAMTTVFTPHGLVQAGAQDKAERSAKAQEAEARAMGSHLVNVPNKPPPPQAGLLGAITAHERDRKGAGGFGATLTERERERAAAERRQREEDLVRQQQQQMQQQQMAYFNPMMYQQMIMSGMMGGMGGMGGMGMMGMPHMGAFGGSQMGGMGGGFDPMMAQQQAMQAAQMAYMNALQQANHEGSALGHGSPTGTPASTMGMPMGGLPFMASPHMSMMGAPYPGFMAAMGGAQSEFGVGRATSPLPRPSSTKPNGQANGQNNV</sequence>
<evidence type="ECO:0000256" key="1">
    <source>
        <dbReference type="SAM" id="MobiDB-lite"/>
    </source>
</evidence>
<feature type="compositionally biased region" description="Polar residues" evidence="1">
    <location>
        <begin position="1227"/>
        <end position="1240"/>
    </location>
</feature>
<dbReference type="Proteomes" id="UP000658997">
    <property type="component" value="Unassembled WGS sequence"/>
</dbReference>
<feature type="compositionally biased region" description="Polar residues" evidence="1">
    <location>
        <begin position="86"/>
        <end position="112"/>
    </location>
</feature>
<feature type="compositionally biased region" description="Low complexity" evidence="1">
    <location>
        <begin position="1139"/>
        <end position="1151"/>
    </location>
</feature>
<feature type="region of interest" description="Disordered" evidence="1">
    <location>
        <begin position="1095"/>
        <end position="1282"/>
    </location>
</feature>
<accession>A0A1K0GAB8</accession>
<feature type="compositionally biased region" description="Low complexity" evidence="1">
    <location>
        <begin position="65"/>
        <end position="84"/>
    </location>
</feature>
<proteinExistence type="predicted"/>
<feature type="compositionally biased region" description="Polar residues" evidence="1">
    <location>
        <begin position="1"/>
        <end position="15"/>
    </location>
</feature>
<feature type="compositionally biased region" description="Polar residues" evidence="1">
    <location>
        <begin position="1038"/>
        <end position="1051"/>
    </location>
</feature>
<feature type="compositionally biased region" description="Low complexity" evidence="1">
    <location>
        <begin position="868"/>
        <end position="882"/>
    </location>
</feature>
<feature type="compositionally biased region" description="Low complexity" evidence="1">
    <location>
        <begin position="693"/>
        <end position="704"/>
    </location>
</feature>
<feature type="region of interest" description="Disordered" evidence="1">
    <location>
        <begin position="459"/>
        <end position="501"/>
    </location>
</feature>
<organism evidence="3 5">
    <name type="scientific">Ustilago bromivora</name>
    <dbReference type="NCBI Taxonomy" id="307758"/>
    <lineage>
        <taxon>Eukaryota</taxon>
        <taxon>Fungi</taxon>
        <taxon>Dikarya</taxon>
        <taxon>Basidiomycota</taxon>
        <taxon>Ustilaginomycotina</taxon>
        <taxon>Ustilaginomycetes</taxon>
        <taxon>Ustilaginales</taxon>
        <taxon>Ustilaginaceae</taxon>
        <taxon>Ustilago</taxon>
    </lineage>
</organism>
<feature type="domain" description="PH" evidence="2">
    <location>
        <begin position="204"/>
        <end position="365"/>
    </location>
</feature>
<feature type="region of interest" description="Disordered" evidence="1">
    <location>
        <begin position="1392"/>
        <end position="1416"/>
    </location>
</feature>
<reference evidence="3" key="2">
    <citation type="submission" date="2016-04" db="EMBL/GenBank/DDBJ databases">
        <authorList>
            <person name="Evans L.H."/>
            <person name="Alamgir A."/>
            <person name="Owens N."/>
            <person name="Weber N.D."/>
            <person name="Virtaneva K."/>
            <person name="Barbian K."/>
            <person name="Babar A."/>
            <person name="Rosenke K."/>
        </authorList>
    </citation>
    <scope>NUCLEOTIDE SEQUENCE</scope>
    <source>
        <strain evidence="3">UB2112</strain>
    </source>
</reference>
<evidence type="ECO:0000313" key="4">
    <source>
        <dbReference type="EMBL" id="SYW75767.1"/>
    </source>
</evidence>
<dbReference type="SMART" id="SM00233">
    <property type="entry name" value="PH"/>
    <property type="match status" value="2"/>
</dbReference>
<feature type="domain" description="PH" evidence="2">
    <location>
        <begin position="415"/>
        <end position="595"/>
    </location>
</feature>